<feature type="transmembrane region" description="Helical" evidence="1">
    <location>
        <begin position="9"/>
        <end position="27"/>
    </location>
</feature>
<dbReference type="Proteomes" id="UP000191905">
    <property type="component" value="Unassembled WGS sequence"/>
</dbReference>
<name>A0A1V8RQD4_9HYPH</name>
<dbReference type="EMBL" id="MDET01000016">
    <property type="protein sequence ID" value="OQM75410.1"/>
    <property type="molecule type" value="Genomic_DNA"/>
</dbReference>
<gene>
    <name evidence="2" type="ORF">BFN67_18410</name>
</gene>
<keyword evidence="1" id="KW-0812">Transmembrane</keyword>
<proteinExistence type="predicted"/>
<dbReference type="OrthoDB" id="8421586at2"/>
<accession>A0A1V8RQD4</accession>
<evidence type="ECO:0000313" key="3">
    <source>
        <dbReference type="Proteomes" id="UP000191905"/>
    </source>
</evidence>
<reference evidence="2 3" key="1">
    <citation type="journal article" date="2016" name="Int. J. Syst. Evol. Microbiol.">
        <title>Pseudaminobacter manganicus sp. nov., isolated from sludge of a manganese mine.</title>
        <authorList>
            <person name="Li J."/>
            <person name="Huang J."/>
            <person name="Liao S."/>
            <person name="Wang G."/>
        </authorList>
    </citation>
    <scope>NUCLEOTIDE SEQUENCE [LARGE SCALE GENOMIC DNA]</scope>
    <source>
        <strain evidence="2 3">JH-7</strain>
    </source>
</reference>
<protein>
    <submittedName>
        <fullName evidence="2">Uncharacterized protein</fullName>
    </submittedName>
</protein>
<comment type="caution">
    <text evidence="2">The sequence shown here is derived from an EMBL/GenBank/DDBJ whole genome shotgun (WGS) entry which is preliminary data.</text>
</comment>
<evidence type="ECO:0000256" key="1">
    <source>
        <dbReference type="SAM" id="Phobius"/>
    </source>
</evidence>
<dbReference type="AlphaFoldDB" id="A0A1V8RQD4"/>
<keyword evidence="1" id="KW-1133">Transmembrane helix</keyword>
<evidence type="ECO:0000313" key="2">
    <source>
        <dbReference type="EMBL" id="OQM75410.1"/>
    </source>
</evidence>
<dbReference type="RefSeq" id="WP_080919818.1">
    <property type="nucleotide sequence ID" value="NZ_MDET01000016.1"/>
</dbReference>
<organism evidence="2 3">
    <name type="scientific">Manganibacter manganicus</name>
    <dbReference type="NCBI Taxonomy" id="1873176"/>
    <lineage>
        <taxon>Bacteria</taxon>
        <taxon>Pseudomonadati</taxon>
        <taxon>Pseudomonadota</taxon>
        <taxon>Alphaproteobacteria</taxon>
        <taxon>Hyphomicrobiales</taxon>
        <taxon>Phyllobacteriaceae</taxon>
        <taxon>Manganibacter</taxon>
    </lineage>
</organism>
<keyword evidence="1" id="KW-0472">Membrane</keyword>
<keyword evidence="3" id="KW-1185">Reference proteome</keyword>
<dbReference type="STRING" id="1873176.BFN67_18410"/>
<sequence>MSFSQAWDAGFRAVLIYIGVVFAWLGLVERYFGSQSVSVVVMNVVAVALALAFFLRARSRAVAERARAEAEVRALMEEAV</sequence>
<feature type="transmembrane region" description="Helical" evidence="1">
    <location>
        <begin position="39"/>
        <end position="57"/>
    </location>
</feature>